<keyword evidence="2" id="KW-0812">Transmembrane</keyword>
<dbReference type="AlphaFoldDB" id="A0AAU7CQK2"/>
<feature type="region of interest" description="Disordered" evidence="1">
    <location>
        <begin position="301"/>
        <end position="328"/>
    </location>
</feature>
<proteinExistence type="predicted"/>
<dbReference type="RefSeq" id="WP_406699749.1">
    <property type="nucleotide sequence ID" value="NZ_CP155447.1"/>
</dbReference>
<feature type="domain" description="Sulfatase-modifying factor enzyme-like" evidence="3">
    <location>
        <begin position="73"/>
        <end position="365"/>
    </location>
</feature>
<reference evidence="4" key="1">
    <citation type="submission" date="2024-05" db="EMBL/GenBank/DDBJ databases">
        <title>Planctomycetes of the genus Singulisphaera possess chitinolytic capabilities.</title>
        <authorList>
            <person name="Ivanova A."/>
        </authorList>
    </citation>
    <scope>NUCLEOTIDE SEQUENCE</scope>
    <source>
        <strain evidence="4">Ch08T</strain>
    </source>
</reference>
<dbReference type="SUPFAM" id="SSF56436">
    <property type="entry name" value="C-type lectin-like"/>
    <property type="match status" value="1"/>
</dbReference>
<gene>
    <name evidence="4" type="ORF">V5E97_12905</name>
</gene>
<dbReference type="InterPro" id="IPR051043">
    <property type="entry name" value="Sulfatase_Mod_Factor_Kinase"/>
</dbReference>
<name>A0AAU7CQK2_9BACT</name>
<feature type="compositionally biased region" description="Polar residues" evidence="1">
    <location>
        <begin position="303"/>
        <end position="313"/>
    </location>
</feature>
<dbReference type="Gene3D" id="3.90.1580.10">
    <property type="entry name" value="paralog of FGE (formylglycine-generating enzyme)"/>
    <property type="match status" value="1"/>
</dbReference>
<organism evidence="4">
    <name type="scientific">Singulisphaera sp. Ch08</name>
    <dbReference type="NCBI Taxonomy" id="3120278"/>
    <lineage>
        <taxon>Bacteria</taxon>
        <taxon>Pseudomonadati</taxon>
        <taxon>Planctomycetota</taxon>
        <taxon>Planctomycetia</taxon>
        <taxon>Isosphaerales</taxon>
        <taxon>Isosphaeraceae</taxon>
        <taxon>Singulisphaera</taxon>
    </lineage>
</organism>
<evidence type="ECO:0000313" key="4">
    <source>
        <dbReference type="EMBL" id="XBH06901.1"/>
    </source>
</evidence>
<keyword evidence="2" id="KW-0472">Membrane</keyword>
<sequence length="372" mass="40690">MSKKPPRTSLEPVQNHDASGRTTRSWVGTGVAVGLVLILIATFTAASWRRSSRTDNGQVNGPRSDKPPGVAPEGMVWVPGGDFAMGTDDESMSDARPVHRVSLDGFWMDRTEVTNRQFERFVRETGYTTVAEQAPDPKDFPGAPKELLVPGSLVFSPPVGRVSLEDHLAWWRYVPGANWKHPTGPDSTIQGLEDHPVVQVCFDDAVAYAKWAGKRLPTEAEWEYAARGGLDGKRYCWGDDLKIGGKWQVNNWQGLFPNENMKEDGFDGTAPAGSFATNGYGLSDMAGNVWEWCADWYQPGYDPSQSRNPQGPDSSHDPAEPGIPKRVQRGGSYLCSDLYCVRYLPGARGKGATDSGASHIGFRCVLTPKAKS</sequence>
<feature type="region of interest" description="Disordered" evidence="1">
    <location>
        <begin position="50"/>
        <end position="74"/>
    </location>
</feature>
<dbReference type="GO" id="GO:0120147">
    <property type="term" value="F:formylglycine-generating oxidase activity"/>
    <property type="evidence" value="ECO:0007669"/>
    <property type="project" value="TreeGrafter"/>
</dbReference>
<evidence type="ECO:0000256" key="2">
    <source>
        <dbReference type="SAM" id="Phobius"/>
    </source>
</evidence>
<dbReference type="Pfam" id="PF03781">
    <property type="entry name" value="FGE-sulfatase"/>
    <property type="match status" value="1"/>
</dbReference>
<dbReference type="InterPro" id="IPR016187">
    <property type="entry name" value="CTDL_fold"/>
</dbReference>
<protein>
    <submittedName>
        <fullName evidence="4">Formylglycine-generating enzyme family protein</fullName>
    </submittedName>
</protein>
<feature type="region of interest" description="Disordered" evidence="1">
    <location>
        <begin position="1"/>
        <end position="23"/>
    </location>
</feature>
<dbReference type="PANTHER" id="PTHR23150:SF19">
    <property type="entry name" value="FORMYLGLYCINE-GENERATING ENZYME"/>
    <property type="match status" value="1"/>
</dbReference>
<dbReference type="PANTHER" id="PTHR23150">
    <property type="entry name" value="SULFATASE MODIFYING FACTOR 1, 2"/>
    <property type="match status" value="1"/>
</dbReference>
<evidence type="ECO:0000256" key="1">
    <source>
        <dbReference type="SAM" id="MobiDB-lite"/>
    </source>
</evidence>
<dbReference type="EMBL" id="CP155447">
    <property type="protein sequence ID" value="XBH06901.1"/>
    <property type="molecule type" value="Genomic_DNA"/>
</dbReference>
<dbReference type="InterPro" id="IPR005532">
    <property type="entry name" value="SUMF_dom"/>
</dbReference>
<accession>A0AAU7CQK2</accession>
<feature type="transmembrane region" description="Helical" evidence="2">
    <location>
        <begin position="26"/>
        <end position="48"/>
    </location>
</feature>
<keyword evidence="2" id="KW-1133">Transmembrane helix</keyword>
<evidence type="ECO:0000259" key="3">
    <source>
        <dbReference type="Pfam" id="PF03781"/>
    </source>
</evidence>
<dbReference type="InterPro" id="IPR042095">
    <property type="entry name" value="SUMF_sf"/>
</dbReference>